<evidence type="ECO:0000313" key="4">
    <source>
        <dbReference type="Proteomes" id="UP000255234"/>
    </source>
</evidence>
<keyword evidence="2" id="KW-0732">Signal</keyword>
<organism evidence="3 4">
    <name type="scientific">Megamonas hypermegale</name>
    <dbReference type="NCBI Taxonomy" id="158847"/>
    <lineage>
        <taxon>Bacteria</taxon>
        <taxon>Bacillati</taxon>
        <taxon>Bacillota</taxon>
        <taxon>Negativicutes</taxon>
        <taxon>Selenomonadales</taxon>
        <taxon>Selenomonadaceae</taxon>
        <taxon>Megamonas</taxon>
    </lineage>
</organism>
<evidence type="ECO:0000256" key="1">
    <source>
        <dbReference type="SAM" id="MobiDB-lite"/>
    </source>
</evidence>
<feature type="region of interest" description="Disordered" evidence="1">
    <location>
        <begin position="37"/>
        <end position="68"/>
    </location>
</feature>
<dbReference type="AlphaFoldDB" id="A0A378NQR2"/>
<feature type="chain" id="PRO_5016615895" description="Lipoprotein" evidence="2">
    <location>
        <begin position="30"/>
        <end position="88"/>
    </location>
</feature>
<sequence>MLKLIKGRLKKFIGIIALACFLCSPVSYAVQLSTVSAAPRHEERHDPPPPPPKHDRHDKDDDNDYDKGDITTAVLIGGVIGAVIAKNT</sequence>
<evidence type="ECO:0000313" key="3">
    <source>
        <dbReference type="EMBL" id="STY70681.1"/>
    </source>
</evidence>
<evidence type="ECO:0008006" key="5">
    <source>
        <dbReference type="Google" id="ProtNLM"/>
    </source>
</evidence>
<feature type="signal peptide" evidence="2">
    <location>
        <begin position="1"/>
        <end position="29"/>
    </location>
</feature>
<name>A0A378NQR2_9FIRM</name>
<gene>
    <name evidence="3" type="ORF">NCTC10571_00823</name>
</gene>
<accession>A0A378NQR2</accession>
<dbReference type="RefSeq" id="WP_115151218.1">
    <property type="nucleotide sequence ID" value="NZ_UGPP01000001.1"/>
</dbReference>
<feature type="compositionally biased region" description="Basic and acidic residues" evidence="1">
    <location>
        <begin position="39"/>
        <end position="68"/>
    </location>
</feature>
<protein>
    <recommendedName>
        <fullName evidence="5">Lipoprotein</fullName>
    </recommendedName>
</protein>
<evidence type="ECO:0000256" key="2">
    <source>
        <dbReference type="SAM" id="SignalP"/>
    </source>
</evidence>
<dbReference type="EMBL" id="UGPP01000001">
    <property type="protein sequence ID" value="STY70681.1"/>
    <property type="molecule type" value="Genomic_DNA"/>
</dbReference>
<reference evidence="3 4" key="1">
    <citation type="submission" date="2018-06" db="EMBL/GenBank/DDBJ databases">
        <authorList>
            <consortium name="Pathogen Informatics"/>
            <person name="Doyle S."/>
        </authorList>
    </citation>
    <scope>NUCLEOTIDE SEQUENCE [LARGE SCALE GENOMIC DNA]</scope>
    <source>
        <strain evidence="3 4">NCTC10571</strain>
    </source>
</reference>
<proteinExistence type="predicted"/>
<dbReference type="Proteomes" id="UP000255234">
    <property type="component" value="Unassembled WGS sequence"/>
</dbReference>